<sequence length="94" mass="10073">MLASGMILASTVASAYPPTPDRSASAGIWSTRERTASEIRHHRRQHSAAPSSCPMISGRRAVNRSSVRRMPSHCTSAPGNRTDCSSTPVTEPII</sequence>
<organism evidence="2">
    <name type="scientific">Anopheles darlingi</name>
    <name type="common">Mosquito</name>
    <dbReference type="NCBI Taxonomy" id="43151"/>
    <lineage>
        <taxon>Eukaryota</taxon>
        <taxon>Metazoa</taxon>
        <taxon>Ecdysozoa</taxon>
        <taxon>Arthropoda</taxon>
        <taxon>Hexapoda</taxon>
        <taxon>Insecta</taxon>
        <taxon>Pterygota</taxon>
        <taxon>Neoptera</taxon>
        <taxon>Endopterygota</taxon>
        <taxon>Diptera</taxon>
        <taxon>Nematocera</taxon>
        <taxon>Culicoidea</taxon>
        <taxon>Culicidae</taxon>
        <taxon>Anophelinae</taxon>
        <taxon>Anopheles</taxon>
    </lineage>
</organism>
<dbReference type="EMBL" id="GGFL01011859">
    <property type="protein sequence ID" value="MBW76037.1"/>
    <property type="molecule type" value="Transcribed_RNA"/>
</dbReference>
<proteinExistence type="predicted"/>
<feature type="region of interest" description="Disordered" evidence="1">
    <location>
        <begin position="34"/>
        <end position="94"/>
    </location>
</feature>
<dbReference type="AlphaFoldDB" id="A0A2M4DEM8"/>
<reference evidence="2" key="1">
    <citation type="submission" date="2018-01" db="EMBL/GenBank/DDBJ databases">
        <title>An insight into the sialome of Amazonian anophelines.</title>
        <authorList>
            <person name="Ribeiro J.M."/>
            <person name="Scarpassa V."/>
            <person name="Calvo E."/>
        </authorList>
    </citation>
    <scope>NUCLEOTIDE SEQUENCE</scope>
</reference>
<accession>A0A2M4DEM8</accession>
<name>A0A2M4DEM8_ANODA</name>
<protein>
    <submittedName>
        <fullName evidence="2">Putative secreted protein</fullName>
    </submittedName>
</protein>
<evidence type="ECO:0000256" key="1">
    <source>
        <dbReference type="SAM" id="MobiDB-lite"/>
    </source>
</evidence>
<feature type="region of interest" description="Disordered" evidence="1">
    <location>
        <begin position="10"/>
        <end position="29"/>
    </location>
</feature>
<feature type="compositionally biased region" description="Polar residues" evidence="1">
    <location>
        <begin position="73"/>
        <end position="94"/>
    </location>
</feature>
<evidence type="ECO:0000313" key="2">
    <source>
        <dbReference type="EMBL" id="MBW76037.1"/>
    </source>
</evidence>